<organism evidence="2 3">
    <name type="scientific">Amniculicola lignicola CBS 123094</name>
    <dbReference type="NCBI Taxonomy" id="1392246"/>
    <lineage>
        <taxon>Eukaryota</taxon>
        <taxon>Fungi</taxon>
        <taxon>Dikarya</taxon>
        <taxon>Ascomycota</taxon>
        <taxon>Pezizomycotina</taxon>
        <taxon>Dothideomycetes</taxon>
        <taxon>Pleosporomycetidae</taxon>
        <taxon>Pleosporales</taxon>
        <taxon>Amniculicolaceae</taxon>
        <taxon>Amniculicola</taxon>
    </lineage>
</organism>
<feature type="non-terminal residue" evidence="2">
    <location>
        <position position="1"/>
    </location>
</feature>
<feature type="signal peptide" evidence="1">
    <location>
        <begin position="1"/>
        <end position="16"/>
    </location>
</feature>
<keyword evidence="1" id="KW-0732">Signal</keyword>
<keyword evidence="3" id="KW-1185">Reference proteome</keyword>
<dbReference type="OrthoDB" id="3945550at2759"/>
<dbReference type="AlphaFoldDB" id="A0A6A5W529"/>
<evidence type="ECO:0000256" key="1">
    <source>
        <dbReference type="SAM" id="SignalP"/>
    </source>
</evidence>
<dbReference type="Gene3D" id="3.80.10.10">
    <property type="entry name" value="Ribonuclease Inhibitor"/>
    <property type="match status" value="1"/>
</dbReference>
<dbReference type="EMBL" id="ML977631">
    <property type="protein sequence ID" value="KAF1995949.1"/>
    <property type="molecule type" value="Genomic_DNA"/>
</dbReference>
<protein>
    <submittedName>
        <fullName evidence="2">Uncharacterized protein</fullName>
    </submittedName>
</protein>
<reference evidence="2" key="1">
    <citation type="journal article" date="2020" name="Stud. Mycol.">
        <title>101 Dothideomycetes genomes: a test case for predicting lifestyles and emergence of pathogens.</title>
        <authorList>
            <person name="Haridas S."/>
            <person name="Albert R."/>
            <person name="Binder M."/>
            <person name="Bloem J."/>
            <person name="Labutti K."/>
            <person name="Salamov A."/>
            <person name="Andreopoulos B."/>
            <person name="Baker S."/>
            <person name="Barry K."/>
            <person name="Bills G."/>
            <person name="Bluhm B."/>
            <person name="Cannon C."/>
            <person name="Castanera R."/>
            <person name="Culley D."/>
            <person name="Daum C."/>
            <person name="Ezra D."/>
            <person name="Gonzalez J."/>
            <person name="Henrissat B."/>
            <person name="Kuo A."/>
            <person name="Liang C."/>
            <person name="Lipzen A."/>
            <person name="Lutzoni F."/>
            <person name="Magnuson J."/>
            <person name="Mondo S."/>
            <person name="Nolan M."/>
            <person name="Ohm R."/>
            <person name="Pangilinan J."/>
            <person name="Park H.-J."/>
            <person name="Ramirez L."/>
            <person name="Alfaro M."/>
            <person name="Sun H."/>
            <person name="Tritt A."/>
            <person name="Yoshinaga Y."/>
            <person name="Zwiers L.-H."/>
            <person name="Turgeon B."/>
            <person name="Goodwin S."/>
            <person name="Spatafora J."/>
            <person name="Crous P."/>
            <person name="Grigoriev I."/>
        </authorList>
    </citation>
    <scope>NUCLEOTIDE SEQUENCE</scope>
    <source>
        <strain evidence="2">CBS 123094</strain>
    </source>
</reference>
<accession>A0A6A5W529</accession>
<name>A0A6A5W529_9PLEO</name>
<dbReference type="Proteomes" id="UP000799779">
    <property type="component" value="Unassembled WGS sequence"/>
</dbReference>
<evidence type="ECO:0000313" key="3">
    <source>
        <dbReference type="Proteomes" id="UP000799779"/>
    </source>
</evidence>
<sequence>LLPFLVVATTWQHGDACPTSIKTTVPGNGYWNEENEKWVYGPFGSMEGIHRALSSCRNTKSLDLRVTLLGCSEWPDRFNFPFSQSGGETYSPLTSLKLEGYSFLEADRTYDYLGLPWYERVAFWFQNGGIQKTIDMGRLSPGQLSKKNVDLWLDAMDWSKIETLALVDLRSFNQTLVHKIVPHLRSVRDLDLSWNPSEDTLSFVMSLSSQSLAHFTQRNFNLPGGLHSILTRHGESLETLKIFSHEIQSDPSPIFNHTELADLTTMAPKLRHLSINVHRNGTWPLETFQTLASIPSLRSADLYLDITSDCRRQQPDRYMNTERHRNWVAANGECDGKDQFQKPWVDERSASEMFAYMREKKVGEELQNVTFWVGDWQRSWDGPLYFPDWLEHKNAKVVCSS</sequence>
<dbReference type="InterPro" id="IPR032675">
    <property type="entry name" value="LRR_dom_sf"/>
</dbReference>
<evidence type="ECO:0000313" key="2">
    <source>
        <dbReference type="EMBL" id="KAF1995949.1"/>
    </source>
</evidence>
<gene>
    <name evidence="2" type="ORF">P154DRAFT_409780</name>
</gene>
<feature type="chain" id="PRO_5025530631" evidence="1">
    <location>
        <begin position="17"/>
        <end position="401"/>
    </location>
</feature>
<feature type="non-terminal residue" evidence="2">
    <location>
        <position position="401"/>
    </location>
</feature>
<proteinExistence type="predicted"/>